<sequence>MLRTFAVEFRKLVNTRAALALLASAAVLAGVFGGGAALTAGPHTDFGQIARLAGTPGGIVLMVMAVLLITSEFTTRTAAVTFTLNPRRGEVLAAKVAVILVMTLALTVLSVIAAALVMQVAPLMTGRHLPWTMDLPRLAVFTATSALMACAGLAFGLAVRNAPAPLVILLVWPMVSSMVSTASPASTAVLDYLDQGAAAALLVEPMGPAIAKLATSVLVWVVVPGVIGTVRLLRGDLS</sequence>
<keyword evidence="1" id="KW-1133">Transmembrane helix</keyword>
<feature type="transmembrane region" description="Helical" evidence="1">
    <location>
        <begin position="210"/>
        <end position="233"/>
    </location>
</feature>
<evidence type="ECO:0000256" key="1">
    <source>
        <dbReference type="SAM" id="Phobius"/>
    </source>
</evidence>
<dbReference type="EMBL" id="PDJC01000001">
    <property type="protein sequence ID" value="PFG16240.1"/>
    <property type="molecule type" value="Genomic_DNA"/>
</dbReference>
<evidence type="ECO:0000313" key="3">
    <source>
        <dbReference type="Proteomes" id="UP000226079"/>
    </source>
</evidence>
<evidence type="ECO:0000313" key="2">
    <source>
        <dbReference type="EMBL" id="PFG16240.1"/>
    </source>
</evidence>
<keyword evidence="1" id="KW-0812">Transmembrane</keyword>
<feature type="transmembrane region" description="Helical" evidence="1">
    <location>
        <begin position="49"/>
        <end position="70"/>
    </location>
</feature>
<dbReference type="Proteomes" id="UP000226079">
    <property type="component" value="Unassembled WGS sequence"/>
</dbReference>
<feature type="transmembrane region" description="Helical" evidence="1">
    <location>
        <begin position="91"/>
        <end position="118"/>
    </location>
</feature>
<accession>A0A2A9CRH5</accession>
<keyword evidence="3" id="KW-1185">Reference proteome</keyword>
<proteinExistence type="predicted"/>
<keyword evidence="1" id="KW-0472">Membrane</keyword>
<gene>
    <name evidence="2" type="ORF">ATK74_0773</name>
</gene>
<name>A0A2A9CRH5_9ACTN</name>
<comment type="caution">
    <text evidence="2">The sequence shown here is derived from an EMBL/GenBank/DDBJ whole genome shotgun (WGS) entry which is preliminary data.</text>
</comment>
<feature type="transmembrane region" description="Helical" evidence="1">
    <location>
        <begin position="166"/>
        <end position="190"/>
    </location>
</feature>
<protein>
    <submittedName>
        <fullName evidence="2">ABC-2 family transporter</fullName>
    </submittedName>
</protein>
<organism evidence="2 3">
    <name type="scientific">Propionicimonas paludicola</name>
    <dbReference type="NCBI Taxonomy" id="185243"/>
    <lineage>
        <taxon>Bacteria</taxon>
        <taxon>Bacillati</taxon>
        <taxon>Actinomycetota</taxon>
        <taxon>Actinomycetes</taxon>
        <taxon>Propionibacteriales</taxon>
        <taxon>Nocardioidaceae</taxon>
        <taxon>Propionicimonas</taxon>
    </lineage>
</organism>
<feature type="transmembrane region" description="Helical" evidence="1">
    <location>
        <begin position="138"/>
        <end position="159"/>
    </location>
</feature>
<reference evidence="2 3" key="1">
    <citation type="submission" date="2017-10" db="EMBL/GenBank/DDBJ databases">
        <title>Sequencing the genomes of 1000 actinobacteria strains.</title>
        <authorList>
            <person name="Klenk H.-P."/>
        </authorList>
    </citation>
    <scope>NUCLEOTIDE SEQUENCE [LARGE SCALE GENOMIC DNA]</scope>
    <source>
        <strain evidence="2 3">DSM 15597</strain>
    </source>
</reference>
<dbReference type="AlphaFoldDB" id="A0A2A9CRH5"/>